<organism evidence="1 2">
    <name type="scientific">Bombyx mandarina</name>
    <name type="common">Wild silk moth</name>
    <name type="synonym">Wild silkworm</name>
    <dbReference type="NCBI Taxonomy" id="7092"/>
    <lineage>
        <taxon>Eukaryota</taxon>
        <taxon>Metazoa</taxon>
        <taxon>Ecdysozoa</taxon>
        <taxon>Arthropoda</taxon>
        <taxon>Hexapoda</taxon>
        <taxon>Insecta</taxon>
        <taxon>Pterygota</taxon>
        <taxon>Neoptera</taxon>
        <taxon>Endopterygota</taxon>
        <taxon>Lepidoptera</taxon>
        <taxon>Glossata</taxon>
        <taxon>Ditrysia</taxon>
        <taxon>Bombycoidea</taxon>
        <taxon>Bombycidae</taxon>
        <taxon>Bombycinae</taxon>
        <taxon>Bombyx</taxon>
    </lineage>
</organism>
<dbReference type="GeneID" id="114248359"/>
<dbReference type="Proteomes" id="UP000504629">
    <property type="component" value="Unplaced"/>
</dbReference>
<dbReference type="InterPro" id="IPR027905">
    <property type="entry name" value="CFAP95"/>
</dbReference>
<evidence type="ECO:0000313" key="2">
    <source>
        <dbReference type="RefSeq" id="XP_028037373.1"/>
    </source>
</evidence>
<dbReference type="RefSeq" id="XP_028037373.1">
    <property type="nucleotide sequence ID" value="XM_028181572.1"/>
</dbReference>
<sequence>MRTKNPMAKKPQQILFSKNIYSSSVKVANWDYATHAEKKDNYVYRDKLSNHLSTYVRWGDDDQGVKTTETRYMLAQISTKTDPLYFFRPLVNFTSYPCTDTPGRNKLMKCANLPQLPTDFGVMDYVSTQKNDYRNPFPSVIKPLTMGSPKWLLNRVIRSHLTQNGGTAPPPGDYQCLDTHTPIDHIRKMKLFRYQSFNPATCVQDFPTIQN</sequence>
<dbReference type="OrthoDB" id="6610762at2759"/>
<dbReference type="AlphaFoldDB" id="A0A6J2K6X6"/>
<reference evidence="2" key="1">
    <citation type="submission" date="2025-08" db="UniProtKB">
        <authorList>
            <consortium name="RefSeq"/>
        </authorList>
    </citation>
    <scope>IDENTIFICATION</scope>
    <source>
        <tissue evidence="2">Silk gland</tissue>
    </source>
</reference>
<name>A0A6J2K6X6_BOMMA</name>
<protein>
    <submittedName>
        <fullName evidence="2">Uncharacterized protein LOC114248359</fullName>
    </submittedName>
</protein>
<proteinExistence type="predicted"/>
<gene>
    <name evidence="2" type="primary">LOC114248359</name>
</gene>
<accession>A0A6J2K6X6</accession>
<evidence type="ECO:0000313" key="1">
    <source>
        <dbReference type="Proteomes" id="UP000504629"/>
    </source>
</evidence>
<dbReference type="KEGG" id="bman:114248359"/>
<dbReference type="Pfam" id="PF15139">
    <property type="entry name" value="CFAP95"/>
    <property type="match status" value="1"/>
</dbReference>
<keyword evidence="1" id="KW-1185">Reference proteome</keyword>